<dbReference type="Proteomes" id="UP001217417">
    <property type="component" value="Unassembled WGS sequence"/>
</dbReference>
<evidence type="ECO:0000256" key="2">
    <source>
        <dbReference type="HAMAP-Rule" id="MF_03225"/>
    </source>
</evidence>
<dbReference type="PANTHER" id="PTHR10146">
    <property type="entry name" value="PROLINE SYNTHETASE CO-TRANSCRIBED BACTERIAL HOMOLOG PROTEIN"/>
    <property type="match status" value="1"/>
</dbReference>
<dbReference type="HAMAP" id="MF_02087">
    <property type="entry name" value="PLP_homeostasis"/>
    <property type="match status" value="1"/>
</dbReference>
<evidence type="ECO:0000256" key="4">
    <source>
        <dbReference type="RuleBase" id="RU004514"/>
    </source>
</evidence>
<evidence type="ECO:0000259" key="5">
    <source>
        <dbReference type="Pfam" id="PF01168"/>
    </source>
</evidence>
<dbReference type="InterPro" id="IPR029066">
    <property type="entry name" value="PLP-binding_barrel"/>
</dbReference>
<dbReference type="GO" id="GO:0030170">
    <property type="term" value="F:pyridoxal phosphate binding"/>
    <property type="evidence" value="ECO:0007669"/>
    <property type="project" value="UniProtKB-UniRule"/>
</dbReference>
<dbReference type="GeneID" id="80882788"/>
<dbReference type="PANTHER" id="PTHR10146:SF14">
    <property type="entry name" value="PYRIDOXAL PHOSPHATE HOMEOSTASIS PROTEIN"/>
    <property type="match status" value="1"/>
</dbReference>
<name>A0AAD7QSQ8_9ASCO</name>
<comment type="caution">
    <text evidence="6">The sequence shown here is derived from an EMBL/GenBank/DDBJ whole genome shotgun (WGS) entry which is preliminary data.</text>
</comment>
<reference evidence="6" key="1">
    <citation type="submission" date="2023-03" db="EMBL/GenBank/DDBJ databases">
        <title>Near-Complete genome sequence of Lipomyces tetrasporous NRRL Y-64009, an oleaginous yeast capable of growing on lignocellulosic hydrolysates.</title>
        <authorList>
            <consortium name="Lawrence Berkeley National Laboratory"/>
            <person name="Jagtap S.S."/>
            <person name="Liu J.-J."/>
            <person name="Walukiewicz H.E."/>
            <person name="Pangilinan J."/>
            <person name="Lipzen A."/>
            <person name="Ahrendt S."/>
            <person name="Koriabine M."/>
            <person name="Cobaugh K."/>
            <person name="Salamov A."/>
            <person name="Yoshinaga Y."/>
            <person name="Ng V."/>
            <person name="Daum C."/>
            <person name="Grigoriev I.V."/>
            <person name="Slininger P.J."/>
            <person name="Dien B.S."/>
            <person name="Jin Y.-S."/>
            <person name="Rao C.V."/>
        </authorList>
    </citation>
    <scope>NUCLEOTIDE SEQUENCE</scope>
    <source>
        <strain evidence="6">NRRL Y-64009</strain>
    </source>
</reference>
<keyword evidence="7" id="KW-1185">Reference proteome</keyword>
<dbReference type="CDD" id="cd06822">
    <property type="entry name" value="PLPDE_III_YBL036c_euk"/>
    <property type="match status" value="1"/>
</dbReference>
<comment type="function">
    <text evidence="2">Pyridoxal 5'-phosphate (PLP)-binding protein, which may be involved in intracellular homeostatic regulation of pyridoxal 5'-phosphate (PLP), the active form of vitamin B6.</text>
</comment>
<dbReference type="AlphaFoldDB" id="A0AAD7QSQ8"/>
<comment type="cofactor">
    <cofactor evidence="3">
        <name>pyridoxal 5'-phosphate</name>
        <dbReference type="ChEBI" id="CHEBI:597326"/>
    </cofactor>
</comment>
<gene>
    <name evidence="6" type="ORF">POJ06DRAFT_253324</name>
</gene>
<proteinExistence type="inferred from homology"/>
<keyword evidence="1 2" id="KW-0663">Pyridoxal phosphate</keyword>
<dbReference type="InterPro" id="IPR001608">
    <property type="entry name" value="Ala_racemase_N"/>
</dbReference>
<dbReference type="InterPro" id="IPR011078">
    <property type="entry name" value="PyrdxlP_homeostasis"/>
</dbReference>
<sequence>MPPADSVRRTARTKYIRLLASMASPVAAAAPATPDRVLTLTNALSSVTARIAAVTQSSTAPVPRLVAVSKLKPASDVLALYTAADQRHFGENYVQELVDKAAQLPSDIHWHFIGSLQSNKCATLASIPNLFAVETVDAVKKARKLNDARSDEWDMLNVFIQVNTSGEESKSGAAPGKDTVEVARYIVGQCPRLKLLGLMTIGSIARSRAAADGEQNPDFAALMETKRLVEAEVGVDGLELSMGMSDDFEDAIKQGSTNVRVGSNIFGARPPKKSS</sequence>
<evidence type="ECO:0000313" key="6">
    <source>
        <dbReference type="EMBL" id="KAJ8100650.1"/>
    </source>
</evidence>
<dbReference type="PIRSF" id="PIRSF004848">
    <property type="entry name" value="YBL036c_PLPDEIII"/>
    <property type="match status" value="1"/>
</dbReference>
<comment type="similarity">
    <text evidence="2 4">Belongs to the pyridoxal phosphate-binding protein YggS/PROSC family.</text>
</comment>
<evidence type="ECO:0000256" key="3">
    <source>
        <dbReference type="PIRSR" id="PIRSR004848-1"/>
    </source>
</evidence>
<dbReference type="Pfam" id="PF01168">
    <property type="entry name" value="Ala_racemase_N"/>
    <property type="match status" value="1"/>
</dbReference>
<evidence type="ECO:0000256" key="1">
    <source>
        <dbReference type="ARBA" id="ARBA00022898"/>
    </source>
</evidence>
<accession>A0AAD7QSQ8</accession>
<dbReference type="SUPFAM" id="SSF51419">
    <property type="entry name" value="PLP-binding barrel"/>
    <property type="match status" value="1"/>
</dbReference>
<dbReference type="FunFam" id="3.20.20.10:FF:000007">
    <property type="entry name" value="Pyridoxal phosphate homeostasis protein"/>
    <property type="match status" value="1"/>
</dbReference>
<dbReference type="EMBL" id="JARPMG010000005">
    <property type="protein sequence ID" value="KAJ8100650.1"/>
    <property type="molecule type" value="Genomic_DNA"/>
</dbReference>
<dbReference type="RefSeq" id="XP_056044100.1">
    <property type="nucleotide sequence ID" value="XM_056187622.1"/>
</dbReference>
<organism evidence="6 7">
    <name type="scientific">Lipomyces tetrasporus</name>
    <dbReference type="NCBI Taxonomy" id="54092"/>
    <lineage>
        <taxon>Eukaryota</taxon>
        <taxon>Fungi</taxon>
        <taxon>Dikarya</taxon>
        <taxon>Ascomycota</taxon>
        <taxon>Saccharomycotina</taxon>
        <taxon>Lipomycetes</taxon>
        <taxon>Lipomycetales</taxon>
        <taxon>Lipomycetaceae</taxon>
        <taxon>Lipomyces</taxon>
    </lineage>
</organism>
<dbReference type="NCBIfam" id="TIGR00044">
    <property type="entry name" value="YggS family pyridoxal phosphate-dependent enzyme"/>
    <property type="match status" value="1"/>
</dbReference>
<feature type="modified residue" description="N6-(pyridoxal phosphate)lysine" evidence="2 3">
    <location>
        <position position="70"/>
    </location>
</feature>
<feature type="domain" description="Alanine racemase N-terminal" evidence="5">
    <location>
        <begin position="44"/>
        <end position="270"/>
    </location>
</feature>
<protein>
    <recommendedName>
        <fullName evidence="2">Pyridoxal phosphate homeostasis protein</fullName>
        <shortName evidence="2">PLP homeostasis protein</shortName>
    </recommendedName>
</protein>
<dbReference type="PROSITE" id="PS01211">
    <property type="entry name" value="UPF0001"/>
    <property type="match status" value="1"/>
</dbReference>
<evidence type="ECO:0000313" key="7">
    <source>
        <dbReference type="Proteomes" id="UP001217417"/>
    </source>
</evidence>
<dbReference type="Gene3D" id="3.20.20.10">
    <property type="entry name" value="Alanine racemase"/>
    <property type="match status" value="1"/>
</dbReference>